<dbReference type="HAMAP" id="MF_02089">
    <property type="entry name" value="QueH"/>
    <property type="match status" value="1"/>
</dbReference>
<evidence type="ECO:0000256" key="8">
    <source>
        <dbReference type="ARBA" id="ARBA00022723"/>
    </source>
</evidence>
<keyword evidence="6 17" id="KW-0004">4Fe-4S</keyword>
<evidence type="ECO:0000256" key="12">
    <source>
        <dbReference type="ARBA" id="ARBA00023014"/>
    </source>
</evidence>
<dbReference type="PANTHER" id="PTHR36701:SF1">
    <property type="entry name" value="EPOXYQUEUOSINE REDUCTASE QUEH"/>
    <property type="match status" value="1"/>
</dbReference>
<keyword evidence="13 17" id="KW-1015">Disulfide bond</keyword>
<evidence type="ECO:0000256" key="7">
    <source>
        <dbReference type="ARBA" id="ARBA00022694"/>
    </source>
</evidence>
<feature type="disulfide bond" description="Redox-active" evidence="17">
    <location>
        <begin position="199"/>
        <end position="201"/>
    </location>
</feature>
<comment type="caution">
    <text evidence="18">The sequence shown here is derived from an EMBL/GenBank/DDBJ whole genome shotgun (WGS) entry which is preliminary data.</text>
</comment>
<name>A0ABV1D8I8_9FIRM</name>
<feature type="binding site" evidence="17">
    <location>
        <position position="120"/>
    </location>
    <ligand>
        <name>[4Fe-4S] cluster</name>
        <dbReference type="ChEBI" id="CHEBI:49883"/>
    </ligand>
</feature>
<keyword evidence="7 17" id="KW-0819">tRNA processing</keyword>
<keyword evidence="9 17" id="KW-0671">Queuosine biosynthesis</keyword>
<evidence type="ECO:0000256" key="14">
    <source>
        <dbReference type="ARBA" id="ARBA00023284"/>
    </source>
</evidence>
<dbReference type="Proteomes" id="UP001454086">
    <property type="component" value="Unassembled WGS sequence"/>
</dbReference>
<dbReference type="EMBL" id="JBBMFM010000071">
    <property type="protein sequence ID" value="MEQ2426697.1"/>
    <property type="molecule type" value="Genomic_DNA"/>
</dbReference>
<keyword evidence="11 17" id="KW-0408">Iron</keyword>
<evidence type="ECO:0000256" key="15">
    <source>
        <dbReference type="ARBA" id="ARBA00031446"/>
    </source>
</evidence>
<evidence type="ECO:0000256" key="3">
    <source>
        <dbReference type="ARBA" id="ARBA00008207"/>
    </source>
</evidence>
<evidence type="ECO:0000256" key="13">
    <source>
        <dbReference type="ARBA" id="ARBA00023157"/>
    </source>
</evidence>
<keyword evidence="10 17" id="KW-0560">Oxidoreductase</keyword>
<dbReference type="Pfam" id="PF02677">
    <property type="entry name" value="QueH"/>
    <property type="match status" value="1"/>
</dbReference>
<dbReference type="RefSeq" id="WP_008722809.1">
    <property type="nucleotide sequence ID" value="NZ_JBBMFM010000071.1"/>
</dbReference>
<keyword evidence="8 17" id="KW-0479">Metal-binding</keyword>
<comment type="function">
    <text evidence="1 17">Catalyzes the conversion of epoxyqueuosine (oQ) to queuosine (Q), which is a hypermodified base found in the wobble positions of tRNA(Asp), tRNA(Asn), tRNA(His) and tRNA(Tyr).</text>
</comment>
<dbReference type="EC" id="1.17.99.6" evidence="4 17"/>
<evidence type="ECO:0000313" key="18">
    <source>
        <dbReference type="EMBL" id="MEQ2426697.1"/>
    </source>
</evidence>
<reference evidence="18 19" key="1">
    <citation type="submission" date="2024-03" db="EMBL/GenBank/DDBJ databases">
        <title>Human intestinal bacterial collection.</title>
        <authorList>
            <person name="Pauvert C."/>
            <person name="Hitch T.C.A."/>
            <person name="Clavel T."/>
        </authorList>
    </citation>
    <scope>NUCLEOTIDE SEQUENCE [LARGE SCALE GENOMIC DNA]</scope>
    <source>
        <strain evidence="18 19">CLA-SR-H021</strain>
    </source>
</reference>
<evidence type="ECO:0000256" key="4">
    <source>
        <dbReference type="ARBA" id="ARBA00012622"/>
    </source>
</evidence>
<evidence type="ECO:0000256" key="9">
    <source>
        <dbReference type="ARBA" id="ARBA00022785"/>
    </source>
</evidence>
<evidence type="ECO:0000256" key="5">
    <source>
        <dbReference type="ARBA" id="ARBA00016895"/>
    </source>
</evidence>
<protein>
    <recommendedName>
        <fullName evidence="5 17">Epoxyqueuosine reductase QueH</fullName>
        <ecNumber evidence="4 17">1.17.99.6</ecNumber>
    </recommendedName>
    <alternativeName>
        <fullName evidence="15 17">Queuosine biosynthesis protein QueH</fullName>
    </alternativeName>
</protein>
<comment type="pathway">
    <text evidence="2 17">tRNA modification; tRNA-queuosine biosynthesis.</text>
</comment>
<evidence type="ECO:0000256" key="1">
    <source>
        <dbReference type="ARBA" id="ARBA00002268"/>
    </source>
</evidence>
<proteinExistence type="inferred from homology"/>
<dbReference type="PANTHER" id="PTHR36701">
    <property type="entry name" value="EPOXYQUEUOSINE REDUCTASE QUEH"/>
    <property type="match status" value="1"/>
</dbReference>
<evidence type="ECO:0000256" key="11">
    <source>
        <dbReference type="ARBA" id="ARBA00023004"/>
    </source>
</evidence>
<evidence type="ECO:0000256" key="6">
    <source>
        <dbReference type="ARBA" id="ARBA00022485"/>
    </source>
</evidence>
<gene>
    <name evidence="17" type="primary">queH</name>
    <name evidence="18" type="ORF">WMQ36_17135</name>
</gene>
<evidence type="ECO:0000313" key="19">
    <source>
        <dbReference type="Proteomes" id="UP001454086"/>
    </source>
</evidence>
<keyword evidence="14 17" id="KW-0676">Redox-active center</keyword>
<evidence type="ECO:0000256" key="10">
    <source>
        <dbReference type="ARBA" id="ARBA00023002"/>
    </source>
</evidence>
<evidence type="ECO:0000256" key="2">
    <source>
        <dbReference type="ARBA" id="ARBA00004691"/>
    </source>
</evidence>
<sequence>MAQDGQKRNYQKEMEGLMEGFKREGKRPSLLLHSCCAPCSSYVLEYLSQYFDITVYYYNPNIAPAGEYEARVREQERLIGEMKVLGPVRFMAGEYVPEDFYAAVKGYEKVPEGGERCVKCFELRLEHAARMAKEGGYDYFTTTLSISPMKNAARLNEIGQRMAAAYGVPYLVSDFKKKNGYKRSVELSGEYGLYRQDYCGCVYSQAEARARREAAEAPGRS</sequence>
<keyword evidence="19" id="KW-1185">Reference proteome</keyword>
<feature type="binding site" evidence="17">
    <location>
        <position position="36"/>
    </location>
    <ligand>
        <name>[4Fe-4S] cluster</name>
        <dbReference type="ChEBI" id="CHEBI:49883"/>
    </ligand>
</feature>
<comment type="similarity">
    <text evidence="3 17">Belongs to the QueH family.</text>
</comment>
<accession>A0ABV1D8I8</accession>
<evidence type="ECO:0000256" key="17">
    <source>
        <dbReference type="HAMAP-Rule" id="MF_02089"/>
    </source>
</evidence>
<feature type="binding site" evidence="17">
    <location>
        <position position="35"/>
    </location>
    <ligand>
        <name>[4Fe-4S] cluster</name>
        <dbReference type="ChEBI" id="CHEBI:49883"/>
    </ligand>
</feature>
<keyword evidence="12 17" id="KW-0411">Iron-sulfur</keyword>
<evidence type="ECO:0000256" key="16">
    <source>
        <dbReference type="ARBA" id="ARBA00047415"/>
    </source>
</evidence>
<feature type="binding site" evidence="17">
    <location>
        <position position="117"/>
    </location>
    <ligand>
        <name>[4Fe-4S] cluster</name>
        <dbReference type="ChEBI" id="CHEBI:49883"/>
    </ligand>
</feature>
<comment type="catalytic activity">
    <reaction evidence="16 17">
        <text>epoxyqueuosine(34) in tRNA + AH2 = queuosine(34) in tRNA + A + H2O</text>
        <dbReference type="Rhea" id="RHEA:32159"/>
        <dbReference type="Rhea" id="RHEA-COMP:18571"/>
        <dbReference type="Rhea" id="RHEA-COMP:18582"/>
        <dbReference type="ChEBI" id="CHEBI:13193"/>
        <dbReference type="ChEBI" id="CHEBI:15377"/>
        <dbReference type="ChEBI" id="CHEBI:17499"/>
        <dbReference type="ChEBI" id="CHEBI:194431"/>
        <dbReference type="ChEBI" id="CHEBI:194443"/>
        <dbReference type="EC" id="1.17.99.6"/>
    </reaction>
</comment>
<organism evidence="18 19">
    <name type="scientific">Enterocloster hominis</name>
    <name type="common">ex Hitch et al. 2024</name>
    <dbReference type="NCBI Taxonomy" id="1917870"/>
    <lineage>
        <taxon>Bacteria</taxon>
        <taxon>Bacillati</taxon>
        <taxon>Bacillota</taxon>
        <taxon>Clostridia</taxon>
        <taxon>Lachnospirales</taxon>
        <taxon>Lachnospiraceae</taxon>
        <taxon>Enterocloster</taxon>
    </lineage>
</organism>
<dbReference type="InterPro" id="IPR003828">
    <property type="entry name" value="QueH"/>
</dbReference>